<feature type="transmembrane region" description="Helical" evidence="8">
    <location>
        <begin position="90"/>
        <end position="112"/>
    </location>
</feature>
<dbReference type="Proteomes" id="UP001144205">
    <property type="component" value="Unassembled WGS sequence"/>
</dbReference>
<evidence type="ECO:0000256" key="2">
    <source>
        <dbReference type="ARBA" id="ARBA00007296"/>
    </source>
</evidence>
<dbReference type="Gene3D" id="1.20.120.610">
    <property type="entry name" value="lithium bound rotor ring of v- atpase"/>
    <property type="match status" value="1"/>
</dbReference>
<keyword evidence="7 8" id="KW-0472">Membrane</keyword>
<dbReference type="InterPro" id="IPR000245">
    <property type="entry name" value="ATPase_proteolipid_csu"/>
</dbReference>
<evidence type="ECO:0000256" key="1">
    <source>
        <dbReference type="ARBA" id="ARBA00004141"/>
    </source>
</evidence>
<sequence length="115" mass="11325">MKRSIAPLIGLIALAVPVAIALTYLWVNPAIAQEAEAASAAIVSPHAGLAMIGAAIAAGLASLGAAYAVAMVGSAAVGAMTEKPELLGRLLILVGLAEGIAIYGLIVAVLILNTV</sequence>
<dbReference type="CDD" id="cd18120">
    <property type="entry name" value="ATP-synt_Vo_Ao_c"/>
    <property type="match status" value="1"/>
</dbReference>
<gene>
    <name evidence="10" type="ORF">STA1M1_26240</name>
</gene>
<keyword evidence="5 8" id="KW-1133">Transmembrane helix</keyword>
<evidence type="ECO:0000256" key="3">
    <source>
        <dbReference type="ARBA" id="ARBA00022448"/>
    </source>
</evidence>
<dbReference type="RefSeq" id="WP_281842798.1">
    <property type="nucleotide sequence ID" value="NZ_BROH01000008.1"/>
</dbReference>
<dbReference type="InterPro" id="IPR002379">
    <property type="entry name" value="ATPase_proteolipid_c-like_dom"/>
</dbReference>
<comment type="subcellular location">
    <subcellularLocation>
        <location evidence="1">Membrane</location>
        <topology evidence="1">Multi-pass membrane protein</topology>
    </subcellularLocation>
</comment>
<feature type="domain" description="V-ATPase proteolipid subunit C-like" evidence="9">
    <location>
        <begin position="52"/>
        <end position="111"/>
    </location>
</feature>
<evidence type="ECO:0000313" key="11">
    <source>
        <dbReference type="Proteomes" id="UP001144205"/>
    </source>
</evidence>
<evidence type="ECO:0000256" key="8">
    <source>
        <dbReference type="RuleBase" id="RU363060"/>
    </source>
</evidence>
<evidence type="ECO:0000256" key="7">
    <source>
        <dbReference type="ARBA" id="ARBA00023136"/>
    </source>
</evidence>
<dbReference type="Pfam" id="PF00137">
    <property type="entry name" value="ATP-synt_C"/>
    <property type="match status" value="1"/>
</dbReference>
<proteinExistence type="inferred from homology"/>
<keyword evidence="6 8" id="KW-0406">Ion transport</keyword>
<dbReference type="PRINTS" id="PR00122">
    <property type="entry name" value="VACATPASE"/>
</dbReference>
<dbReference type="EMBL" id="BROH01000008">
    <property type="protein sequence ID" value="GKY88755.1"/>
    <property type="molecule type" value="Genomic_DNA"/>
</dbReference>
<name>A0ABQ5LUU0_9RHOB</name>
<keyword evidence="11" id="KW-1185">Reference proteome</keyword>
<keyword evidence="3 8" id="KW-0813">Transport</keyword>
<feature type="transmembrane region" description="Helical" evidence="8">
    <location>
        <begin position="7"/>
        <end position="27"/>
    </location>
</feature>
<evidence type="ECO:0000259" key="9">
    <source>
        <dbReference type="Pfam" id="PF00137"/>
    </source>
</evidence>
<comment type="caution">
    <text evidence="10">The sequence shown here is derived from an EMBL/GenBank/DDBJ whole genome shotgun (WGS) entry which is preliminary data.</text>
</comment>
<dbReference type="PANTHER" id="PTHR10263">
    <property type="entry name" value="V-TYPE PROTON ATPASE PROTEOLIPID SUBUNIT"/>
    <property type="match status" value="1"/>
</dbReference>
<accession>A0ABQ5LUU0</accession>
<comment type="similarity">
    <text evidence="2 8">Belongs to the V-ATPase proteolipid subunit family.</text>
</comment>
<reference evidence="10" key="1">
    <citation type="journal article" date="2023" name="Int. J. Syst. Evol. Microbiol.">
        <title>Sinisalibacter aestuarii sp. nov., isolated from estuarine sediment of the Arakawa River.</title>
        <authorList>
            <person name="Arafat S.T."/>
            <person name="Hirano S."/>
            <person name="Sato A."/>
            <person name="Takeuchi K."/>
            <person name="Yasuda T."/>
            <person name="Terahara T."/>
            <person name="Hamada M."/>
            <person name="Kobayashi T."/>
        </authorList>
    </citation>
    <scope>NUCLEOTIDE SEQUENCE</scope>
    <source>
        <strain evidence="10">B-399</strain>
    </source>
</reference>
<dbReference type="InterPro" id="IPR035921">
    <property type="entry name" value="F/V-ATP_Csub_sf"/>
</dbReference>
<keyword evidence="4 8" id="KW-0812">Transmembrane</keyword>
<evidence type="ECO:0000256" key="6">
    <source>
        <dbReference type="ARBA" id="ARBA00023065"/>
    </source>
</evidence>
<evidence type="ECO:0000256" key="5">
    <source>
        <dbReference type="ARBA" id="ARBA00022989"/>
    </source>
</evidence>
<feature type="transmembrane region" description="Helical" evidence="8">
    <location>
        <begin position="47"/>
        <end position="69"/>
    </location>
</feature>
<evidence type="ECO:0000313" key="10">
    <source>
        <dbReference type="EMBL" id="GKY88755.1"/>
    </source>
</evidence>
<organism evidence="10 11">
    <name type="scientific">Sinisalibacter aestuarii</name>
    <dbReference type="NCBI Taxonomy" id="2949426"/>
    <lineage>
        <taxon>Bacteria</taxon>
        <taxon>Pseudomonadati</taxon>
        <taxon>Pseudomonadota</taxon>
        <taxon>Alphaproteobacteria</taxon>
        <taxon>Rhodobacterales</taxon>
        <taxon>Roseobacteraceae</taxon>
        <taxon>Sinisalibacter</taxon>
    </lineage>
</organism>
<dbReference type="SUPFAM" id="SSF81333">
    <property type="entry name" value="F1F0 ATP synthase subunit C"/>
    <property type="match status" value="1"/>
</dbReference>
<evidence type="ECO:0000256" key="4">
    <source>
        <dbReference type="ARBA" id="ARBA00022692"/>
    </source>
</evidence>
<protein>
    <recommendedName>
        <fullName evidence="9">V-ATPase proteolipid subunit C-like domain-containing protein</fullName>
    </recommendedName>
</protein>